<organism evidence="2 3">
    <name type="scientific">Eutrema salsugineum</name>
    <name type="common">Saltwater cress</name>
    <name type="synonym">Sisymbrium salsugineum</name>
    <dbReference type="NCBI Taxonomy" id="72664"/>
    <lineage>
        <taxon>Eukaryota</taxon>
        <taxon>Viridiplantae</taxon>
        <taxon>Streptophyta</taxon>
        <taxon>Embryophyta</taxon>
        <taxon>Tracheophyta</taxon>
        <taxon>Spermatophyta</taxon>
        <taxon>Magnoliopsida</taxon>
        <taxon>eudicotyledons</taxon>
        <taxon>Gunneridae</taxon>
        <taxon>Pentapetalae</taxon>
        <taxon>rosids</taxon>
        <taxon>malvids</taxon>
        <taxon>Brassicales</taxon>
        <taxon>Brassicaceae</taxon>
        <taxon>Eutremeae</taxon>
        <taxon>Eutrema</taxon>
    </lineage>
</organism>
<dbReference type="Gramene" id="ESQ38717">
    <property type="protein sequence ID" value="ESQ38717"/>
    <property type="gene ID" value="EUTSA_v10029525mg"/>
</dbReference>
<dbReference type="Pfam" id="PF09331">
    <property type="entry name" value="DUF1985"/>
    <property type="match status" value="1"/>
</dbReference>
<protein>
    <recommendedName>
        <fullName evidence="1">DUF1985 domain-containing protein</fullName>
    </recommendedName>
</protein>
<gene>
    <name evidence="2" type="ORF">EUTSA_v10029525mg</name>
</gene>
<dbReference type="OMA" id="ESTHEMW"/>
<evidence type="ECO:0000313" key="2">
    <source>
        <dbReference type="EMBL" id="ESQ38717.1"/>
    </source>
</evidence>
<name>V4L8M3_EUTSA</name>
<dbReference type="PANTHER" id="PTHR48449">
    <property type="entry name" value="DUF1985 DOMAIN-CONTAINING PROTEIN"/>
    <property type="match status" value="1"/>
</dbReference>
<dbReference type="KEGG" id="eus:EUTSA_v10029525mg"/>
<evidence type="ECO:0000313" key="3">
    <source>
        <dbReference type="Proteomes" id="UP000030689"/>
    </source>
</evidence>
<dbReference type="Proteomes" id="UP000030689">
    <property type="component" value="Unassembled WGS sequence"/>
</dbReference>
<dbReference type="PANTHER" id="PTHR48449:SF1">
    <property type="entry name" value="DUF1985 DOMAIN-CONTAINING PROTEIN"/>
    <property type="match status" value="1"/>
</dbReference>
<reference evidence="2 3" key="1">
    <citation type="journal article" date="2013" name="Front. Plant Sci.">
        <title>The Reference Genome of the Halophytic Plant Eutrema salsugineum.</title>
        <authorList>
            <person name="Yang R."/>
            <person name="Jarvis D.E."/>
            <person name="Chen H."/>
            <person name="Beilstein M.A."/>
            <person name="Grimwood J."/>
            <person name="Jenkins J."/>
            <person name="Shu S."/>
            <person name="Prochnik S."/>
            <person name="Xin M."/>
            <person name="Ma C."/>
            <person name="Schmutz J."/>
            <person name="Wing R.A."/>
            <person name="Mitchell-Olds T."/>
            <person name="Schumaker K.S."/>
            <person name="Wang X."/>
        </authorList>
    </citation>
    <scope>NUCLEOTIDE SEQUENCE [LARGE SCALE GENOMIC DNA]</scope>
</reference>
<proteinExistence type="predicted"/>
<dbReference type="EMBL" id="KI517537">
    <property type="protein sequence ID" value="ESQ38717.1"/>
    <property type="molecule type" value="Genomic_DNA"/>
</dbReference>
<keyword evidence="3" id="KW-1185">Reference proteome</keyword>
<accession>V4L8M3</accession>
<dbReference type="AlphaFoldDB" id="V4L8M3"/>
<evidence type="ECO:0000259" key="1">
    <source>
        <dbReference type="Pfam" id="PF09331"/>
    </source>
</evidence>
<feature type="domain" description="DUF1985" evidence="1">
    <location>
        <begin position="68"/>
        <end position="193"/>
    </location>
</feature>
<dbReference type="InterPro" id="IPR015410">
    <property type="entry name" value="DUF1985"/>
</dbReference>
<sequence>MASSSVKKRYPPLLFSEGKAPSQLRSMNHNCYLSNLKMDTLKTSSVGVIAKLKEVDYTWCAGVVHYLLTHQLVIEKPYEIWTLIDSQPIRFSLHEFEEITGLNCAPFQDKENWDVDHKELWAEMNVSTGNGPSLKELQVVLDRCKDWSFEKRRMVGWLSLFRIPLDKAKRVLDADVFESYPRGRVAFRSLIESIKVITYGVKKSYTMHGCVHVLLIWAYETIEGLGERYGNERISHEVPLLCWGGSRARFKFEDFILEDKKANDNKPLDHLLFRES</sequence>